<dbReference type="Proteomes" id="UP001623600">
    <property type="component" value="Unassembled WGS sequence"/>
</dbReference>
<dbReference type="EMBL" id="JBJIAB010000021">
    <property type="protein sequence ID" value="MFL0166588.1"/>
    <property type="molecule type" value="Genomic_DNA"/>
</dbReference>
<reference evidence="1 2" key="1">
    <citation type="submission" date="2024-11" db="EMBL/GenBank/DDBJ databases">
        <authorList>
            <person name="Heng Y.C."/>
            <person name="Lim A.C.H."/>
            <person name="Lee J.K.Y."/>
            <person name="Kittelmann S."/>
        </authorList>
    </citation>
    <scope>NUCLEOTIDE SEQUENCE [LARGE SCALE GENOMIC DNA]</scope>
    <source>
        <strain evidence="1 2">WILCCON 0112</strain>
    </source>
</reference>
<accession>A0ABW8S6T8</accession>
<evidence type="ECO:0000313" key="2">
    <source>
        <dbReference type="Proteomes" id="UP001623600"/>
    </source>
</evidence>
<sequence length="282" mass="32107">MSNNWSNSINQSIGNQKIRDINEYFENIESDALDKSPIDRFYRSVTNILSIAKEPSYLDENTVIGPLLFIGIISCTENYLREILSETIHICPICRAESAKQSISLGSVLWHSSSNVEKGSFENISFADGEAIQKTCKKFLGYNIDRTGLAYSALEEFDKICELRHAIVHSNNIIAGKNAIKLGIKSNNKIIKVKISYKELQECAVICTALVSSLNTELFNLMVRRWASEWPKLPLWDSKDDNKNFASIWNMFYSKIDSDRGVIPKDISMIKCRNDVKKEFNR</sequence>
<proteinExistence type="predicted"/>
<name>A0ABW8S6T8_9CLOT</name>
<dbReference type="RefSeq" id="WP_406761798.1">
    <property type="nucleotide sequence ID" value="NZ_JBJIAB010000021.1"/>
</dbReference>
<evidence type="ECO:0000313" key="1">
    <source>
        <dbReference type="EMBL" id="MFL0166588.1"/>
    </source>
</evidence>
<protein>
    <recommendedName>
        <fullName evidence="3">RiboL-PSP-HEPN domain-containing protein</fullName>
    </recommendedName>
</protein>
<comment type="caution">
    <text evidence="1">The sequence shown here is derived from an EMBL/GenBank/DDBJ whole genome shotgun (WGS) entry which is preliminary data.</text>
</comment>
<evidence type="ECO:0008006" key="3">
    <source>
        <dbReference type="Google" id="ProtNLM"/>
    </source>
</evidence>
<gene>
    <name evidence="1" type="ORF">ACJDTP_16070</name>
</gene>
<organism evidence="1 2">
    <name type="scientific">Candidatus Clostridium helianthi</name>
    <dbReference type="NCBI Taxonomy" id="3381660"/>
    <lineage>
        <taxon>Bacteria</taxon>
        <taxon>Bacillati</taxon>
        <taxon>Bacillota</taxon>
        <taxon>Clostridia</taxon>
        <taxon>Eubacteriales</taxon>
        <taxon>Clostridiaceae</taxon>
        <taxon>Clostridium</taxon>
    </lineage>
</organism>
<keyword evidence="2" id="KW-1185">Reference proteome</keyword>